<protein>
    <recommendedName>
        <fullName evidence="2">histidine kinase</fullName>
        <ecNumber evidence="2">2.7.13.3</ecNumber>
    </recommendedName>
</protein>
<keyword evidence="4" id="KW-0418">Kinase</keyword>
<dbReference type="PANTHER" id="PTHR43065:SF42">
    <property type="entry name" value="TWO-COMPONENT SENSOR PPRA"/>
    <property type="match status" value="1"/>
</dbReference>
<dbReference type="InterPro" id="IPR003594">
    <property type="entry name" value="HATPase_dom"/>
</dbReference>
<feature type="domain" description="Histidine kinase" evidence="8">
    <location>
        <begin position="463"/>
        <end position="709"/>
    </location>
</feature>
<name>A0A2T1LSZ0_9CHRO</name>
<dbReference type="GO" id="GO:0000155">
    <property type="term" value="F:phosphorelay sensor kinase activity"/>
    <property type="evidence" value="ECO:0007669"/>
    <property type="project" value="InterPro"/>
</dbReference>
<accession>A0A2T1LSZ0</accession>
<dbReference type="Pfam" id="PF02518">
    <property type="entry name" value="HATPase_c"/>
    <property type="match status" value="1"/>
</dbReference>
<dbReference type="PROSITE" id="PS50109">
    <property type="entry name" value="HIS_KIN"/>
    <property type="match status" value="1"/>
</dbReference>
<evidence type="ECO:0000256" key="1">
    <source>
        <dbReference type="ARBA" id="ARBA00000085"/>
    </source>
</evidence>
<dbReference type="Pfam" id="PF05226">
    <property type="entry name" value="CHASE2"/>
    <property type="match status" value="1"/>
</dbReference>
<dbReference type="Gene3D" id="1.10.287.130">
    <property type="match status" value="1"/>
</dbReference>
<dbReference type="InterPro" id="IPR003661">
    <property type="entry name" value="HisK_dim/P_dom"/>
</dbReference>
<feature type="transmembrane region" description="Helical" evidence="7">
    <location>
        <begin position="12"/>
        <end position="35"/>
    </location>
</feature>
<evidence type="ECO:0000256" key="5">
    <source>
        <dbReference type="ARBA" id="ARBA00023012"/>
    </source>
</evidence>
<keyword evidence="4" id="KW-0808">Transferase</keyword>
<evidence type="ECO:0000256" key="7">
    <source>
        <dbReference type="SAM" id="Phobius"/>
    </source>
</evidence>
<dbReference type="SMART" id="SM01080">
    <property type="entry name" value="CHASE2"/>
    <property type="match status" value="1"/>
</dbReference>
<dbReference type="InterPro" id="IPR004358">
    <property type="entry name" value="Sig_transdc_His_kin-like_C"/>
</dbReference>
<reference evidence="9 10" key="2">
    <citation type="submission" date="2018-03" db="EMBL/GenBank/DDBJ databases">
        <authorList>
            <person name="Keele B.F."/>
        </authorList>
    </citation>
    <scope>NUCLEOTIDE SEQUENCE [LARGE SCALE GENOMIC DNA]</scope>
    <source>
        <strain evidence="9 10">CCALA 016</strain>
    </source>
</reference>
<evidence type="ECO:0000313" key="9">
    <source>
        <dbReference type="EMBL" id="PSF33323.1"/>
    </source>
</evidence>
<proteinExistence type="predicted"/>
<evidence type="ECO:0000259" key="8">
    <source>
        <dbReference type="PROSITE" id="PS50109"/>
    </source>
</evidence>
<feature type="transmembrane region" description="Helical" evidence="7">
    <location>
        <begin position="329"/>
        <end position="346"/>
    </location>
</feature>
<keyword evidence="7" id="KW-0472">Membrane</keyword>
<keyword evidence="7 9" id="KW-0812">Transmembrane</keyword>
<dbReference type="SMART" id="SM00387">
    <property type="entry name" value="HATPase_c"/>
    <property type="match status" value="1"/>
</dbReference>
<keyword evidence="5" id="KW-0902">Two-component regulatory system</keyword>
<dbReference type="InterPro" id="IPR036097">
    <property type="entry name" value="HisK_dim/P_sf"/>
</dbReference>
<sequence length="710" mass="80382">MFEQFKKFVWEWRGAIITVSNVTVLITLVRLLGWFQPLAWSSLDLLFKIRPQEPPDNRIIIVGLEETDIQKYKQWPISDRLLAKLITKIKTQQPRVIGLDLHRDIPVPPSYEELTKVFKTTPNLIGIQKVSGDQFYPTIAPPPILEELGQVSASDLVIDRDGVLRRAILFPRTPEQPALPSFGLAVAFEYLEKERIHPTPSADGGWLKLGNTVFYPLQKNEGSYLNVGTAEYQIILNYRGAKQAFQKVSFTQVLENEIASDLFKDKIVLIGSRAISLKDYFYTPYSKGENSSPLLTYGVEIHANVTSQIISTVLEHRSLIRTWPEPVEYLWIFGWILLPSVWAWQWRTTQNAIKLFSIISLGTITFSVILLVSVYLAFLNAWWIPVISPLFGLGLSSIIISFAIYISRLQEANFSLEKKVKERTQELEENHQQLKSTLHQLETTQQQIIAQEKLAYLGVISAGITHEIRNPVNLIKNFADLSLELEQELQELLKNDSESFNDEESQNIHESLSLILENLVTIKNQTQRIDLIIKALLPQANTQDLTPSLTNINQLLDTAYKLVHHSKKSHNNTVKIKLVTNYAPSLENIKVVVPELTQALINIIDNAYDAVTLKQQTHSDNYKPTISLITKDLGASVEIGIYDNGLGIPLELQTQIFQPFVTTKLPGSGTGLGLSITHDIIVGKHRGELKFETEVGCYTKFIVTLPKNNF</sequence>
<organism evidence="9 10">
    <name type="scientific">Aphanothece hegewaldii CCALA 016</name>
    <dbReference type="NCBI Taxonomy" id="2107694"/>
    <lineage>
        <taxon>Bacteria</taxon>
        <taxon>Bacillati</taxon>
        <taxon>Cyanobacteriota</taxon>
        <taxon>Cyanophyceae</taxon>
        <taxon>Oscillatoriophycideae</taxon>
        <taxon>Chroococcales</taxon>
        <taxon>Aphanothecaceae</taxon>
        <taxon>Aphanothece</taxon>
    </lineage>
</organism>
<evidence type="ECO:0000256" key="6">
    <source>
        <dbReference type="SAM" id="Coils"/>
    </source>
</evidence>
<dbReference type="SUPFAM" id="SSF47384">
    <property type="entry name" value="Homodimeric domain of signal transducing histidine kinase"/>
    <property type="match status" value="1"/>
</dbReference>
<dbReference type="InterPro" id="IPR005467">
    <property type="entry name" value="His_kinase_dom"/>
</dbReference>
<keyword evidence="10" id="KW-1185">Reference proteome</keyword>
<reference evidence="9 10" key="1">
    <citation type="submission" date="2018-03" db="EMBL/GenBank/DDBJ databases">
        <title>The ancient ancestry and fast evolution of plastids.</title>
        <authorList>
            <person name="Moore K.R."/>
            <person name="Magnabosco C."/>
            <person name="Momper L."/>
            <person name="Gold D.A."/>
            <person name="Bosak T."/>
            <person name="Fournier G.P."/>
        </authorList>
    </citation>
    <scope>NUCLEOTIDE SEQUENCE [LARGE SCALE GENOMIC DNA]</scope>
    <source>
        <strain evidence="9 10">CCALA 016</strain>
    </source>
</reference>
<dbReference type="EMBL" id="PXOH01000031">
    <property type="protein sequence ID" value="PSF33323.1"/>
    <property type="molecule type" value="Genomic_DNA"/>
</dbReference>
<dbReference type="OrthoDB" id="337251at2"/>
<dbReference type="Proteomes" id="UP000239001">
    <property type="component" value="Unassembled WGS sequence"/>
</dbReference>
<evidence type="ECO:0000256" key="3">
    <source>
        <dbReference type="ARBA" id="ARBA00022553"/>
    </source>
</evidence>
<evidence type="ECO:0000313" key="10">
    <source>
        <dbReference type="Proteomes" id="UP000239001"/>
    </source>
</evidence>
<comment type="catalytic activity">
    <reaction evidence="1">
        <text>ATP + protein L-histidine = ADP + protein N-phospho-L-histidine.</text>
        <dbReference type="EC" id="2.7.13.3"/>
    </reaction>
</comment>
<dbReference type="PANTHER" id="PTHR43065">
    <property type="entry name" value="SENSOR HISTIDINE KINASE"/>
    <property type="match status" value="1"/>
</dbReference>
<dbReference type="AlphaFoldDB" id="A0A2T1LSZ0"/>
<keyword evidence="6" id="KW-0175">Coiled coil</keyword>
<evidence type="ECO:0000256" key="2">
    <source>
        <dbReference type="ARBA" id="ARBA00012438"/>
    </source>
</evidence>
<dbReference type="PRINTS" id="PR00344">
    <property type="entry name" value="BCTRLSENSOR"/>
</dbReference>
<dbReference type="InterPro" id="IPR007890">
    <property type="entry name" value="CHASE2"/>
</dbReference>
<dbReference type="CDD" id="cd00082">
    <property type="entry name" value="HisKA"/>
    <property type="match status" value="1"/>
</dbReference>
<dbReference type="Gene3D" id="3.30.565.10">
    <property type="entry name" value="Histidine kinase-like ATPase, C-terminal domain"/>
    <property type="match status" value="1"/>
</dbReference>
<keyword evidence="3" id="KW-0597">Phosphoprotein</keyword>
<gene>
    <name evidence="9" type="ORF">C7H19_20205</name>
</gene>
<dbReference type="InterPro" id="IPR036890">
    <property type="entry name" value="HATPase_C_sf"/>
</dbReference>
<evidence type="ECO:0000256" key="4">
    <source>
        <dbReference type="ARBA" id="ARBA00022777"/>
    </source>
</evidence>
<feature type="coiled-coil region" evidence="6">
    <location>
        <begin position="406"/>
        <end position="444"/>
    </location>
</feature>
<feature type="transmembrane region" description="Helical" evidence="7">
    <location>
        <begin position="382"/>
        <end position="406"/>
    </location>
</feature>
<feature type="transmembrane region" description="Helical" evidence="7">
    <location>
        <begin position="353"/>
        <end position="376"/>
    </location>
</feature>
<dbReference type="SUPFAM" id="SSF55874">
    <property type="entry name" value="ATPase domain of HSP90 chaperone/DNA topoisomerase II/histidine kinase"/>
    <property type="match status" value="1"/>
</dbReference>
<comment type="caution">
    <text evidence="9">The sequence shown here is derived from an EMBL/GenBank/DDBJ whole genome shotgun (WGS) entry which is preliminary data.</text>
</comment>
<dbReference type="EC" id="2.7.13.3" evidence="2"/>
<keyword evidence="7" id="KW-1133">Transmembrane helix</keyword>
<dbReference type="RefSeq" id="WP_106458726.1">
    <property type="nucleotide sequence ID" value="NZ_PXOH01000031.1"/>
</dbReference>